<reference evidence="1" key="1">
    <citation type="submission" date="2016-04" db="EMBL/GenBank/DDBJ databases">
        <authorList>
            <person name="Evans L.H."/>
            <person name="Alamgir A."/>
            <person name="Owens N."/>
            <person name="Weber N.D."/>
            <person name="Virtaneva K."/>
            <person name="Barbian K."/>
            <person name="Babar A."/>
            <person name="Rosenke K."/>
        </authorList>
    </citation>
    <scope>NUCLEOTIDE SEQUENCE</scope>
    <source>
        <strain evidence="1">92-2</strain>
    </source>
</reference>
<dbReference type="PRINTS" id="PR00340">
    <property type="entry name" value="PIIGLNB"/>
</dbReference>
<dbReference type="InterPro" id="IPR002187">
    <property type="entry name" value="N-reg_PII"/>
</dbReference>
<dbReference type="RefSeq" id="WP_192113563.1">
    <property type="nucleotide sequence ID" value="NZ_LT598928.1"/>
</dbReference>
<organism evidence="1">
    <name type="scientific">uncultured Desulfovibrio sp</name>
    <dbReference type="NCBI Taxonomy" id="167968"/>
    <lineage>
        <taxon>Bacteria</taxon>
        <taxon>Pseudomonadati</taxon>
        <taxon>Thermodesulfobacteriota</taxon>
        <taxon>Desulfovibrionia</taxon>
        <taxon>Desulfovibrionales</taxon>
        <taxon>Desulfovibrionaceae</taxon>
        <taxon>Desulfovibrio</taxon>
        <taxon>environmental samples</taxon>
    </lineage>
</organism>
<protein>
    <submittedName>
        <fullName evidence="1">Regulatory protein P-II for glutamine synthetase</fullName>
    </submittedName>
</protein>
<dbReference type="PROSITE" id="PS51343">
    <property type="entry name" value="PII_GLNB_DOM"/>
    <property type="match status" value="1"/>
</dbReference>
<gene>
    <name evidence="1" type="primary">glnB</name>
    <name evidence="1" type="ORF">KM92DES2_11430</name>
</gene>
<accession>A0A212JNK2</accession>
<sequence length="123" mass="13174">MKEIIAIIRPNKVTATKKALDRMGFPGMSVIPVFGRGKQKGIAEEVSVEISPIVRGMGSYKGMMYVPKRLLSIVVPANMLGRVVNTIIKINQTGGIGDGKIIVCPVEQALRVRTGELGTAAIL</sequence>
<name>A0A212JNK2_9BACT</name>
<dbReference type="InterPro" id="IPR015867">
    <property type="entry name" value="N-reg_PII/ATP_PRibTrfase_C"/>
</dbReference>
<dbReference type="SUPFAM" id="SSF54913">
    <property type="entry name" value="GlnB-like"/>
    <property type="match status" value="1"/>
</dbReference>
<dbReference type="Pfam" id="PF00543">
    <property type="entry name" value="P-II"/>
    <property type="match status" value="1"/>
</dbReference>
<dbReference type="EMBL" id="FLUP01000001">
    <property type="protein sequence ID" value="SBW00980.1"/>
    <property type="molecule type" value="Genomic_DNA"/>
</dbReference>
<dbReference type="GO" id="GO:0006808">
    <property type="term" value="P:regulation of nitrogen utilization"/>
    <property type="evidence" value="ECO:0007669"/>
    <property type="project" value="InterPro"/>
</dbReference>
<dbReference type="InterPro" id="IPR011322">
    <property type="entry name" value="N-reg_PII-like_a/b"/>
</dbReference>
<dbReference type="Gene3D" id="3.30.70.120">
    <property type="match status" value="1"/>
</dbReference>
<dbReference type="PANTHER" id="PTHR30115:SF11">
    <property type="entry name" value="NITROGEN REGULATORY PROTEIN P-II HOMOLOG"/>
    <property type="match status" value="1"/>
</dbReference>
<dbReference type="SMART" id="SM00938">
    <property type="entry name" value="P-II"/>
    <property type="match status" value="1"/>
</dbReference>
<proteinExistence type="predicted"/>
<dbReference type="AlphaFoldDB" id="A0A212JNK2"/>
<dbReference type="GO" id="GO:0005524">
    <property type="term" value="F:ATP binding"/>
    <property type="evidence" value="ECO:0007669"/>
    <property type="project" value="TreeGrafter"/>
</dbReference>
<dbReference type="GO" id="GO:0005829">
    <property type="term" value="C:cytosol"/>
    <property type="evidence" value="ECO:0007669"/>
    <property type="project" value="TreeGrafter"/>
</dbReference>
<evidence type="ECO:0000313" key="1">
    <source>
        <dbReference type="EMBL" id="SBW00980.1"/>
    </source>
</evidence>
<dbReference type="PANTHER" id="PTHR30115">
    <property type="entry name" value="NITROGEN REGULATORY PROTEIN P-II"/>
    <property type="match status" value="1"/>
</dbReference>
<dbReference type="GO" id="GO:0030234">
    <property type="term" value="F:enzyme regulator activity"/>
    <property type="evidence" value="ECO:0007669"/>
    <property type="project" value="InterPro"/>
</dbReference>